<dbReference type="HOGENOM" id="CLU_017028_0_3_11"/>
<evidence type="ECO:0000259" key="1">
    <source>
        <dbReference type="Pfam" id="PF00496"/>
    </source>
</evidence>
<keyword evidence="3" id="KW-1185">Reference proteome</keyword>
<evidence type="ECO:0000313" key="2">
    <source>
        <dbReference type="EMBL" id="AAO44233.1"/>
    </source>
</evidence>
<dbReference type="PROSITE" id="PS51257">
    <property type="entry name" value="PROKAR_LIPOPROTEIN"/>
    <property type="match status" value="1"/>
</dbReference>
<dbReference type="Pfam" id="PF00496">
    <property type="entry name" value="SBP_bac_5"/>
    <property type="match status" value="1"/>
</dbReference>
<dbReference type="PANTHER" id="PTHR30290:SF83">
    <property type="entry name" value="ABC TRANSPORTER SUBSTRATE-BINDING PROTEIN"/>
    <property type="match status" value="1"/>
</dbReference>
<dbReference type="PANTHER" id="PTHR30290">
    <property type="entry name" value="PERIPLASMIC BINDING COMPONENT OF ABC TRANSPORTER"/>
    <property type="match status" value="1"/>
</dbReference>
<dbReference type="KEGG" id="twh:TWT_136"/>
<dbReference type="InterPro" id="IPR039424">
    <property type="entry name" value="SBP_5"/>
</dbReference>
<name>Q83N27_TROWT</name>
<dbReference type="EMBL" id="AE014184">
    <property type="protein sequence ID" value="AAO44233.1"/>
    <property type="molecule type" value="Genomic_DNA"/>
</dbReference>
<gene>
    <name evidence="2" type="primary">dppA1</name>
    <name evidence="2" type="ordered locus">TWT_136</name>
</gene>
<dbReference type="GO" id="GO:0015833">
    <property type="term" value="P:peptide transport"/>
    <property type="evidence" value="ECO:0007669"/>
    <property type="project" value="TreeGrafter"/>
</dbReference>
<protein>
    <submittedName>
        <fullName evidence="2">Dipeptide ABC transporter substrate-binding protein</fullName>
    </submittedName>
</protein>
<dbReference type="GO" id="GO:1904680">
    <property type="term" value="F:peptide transmembrane transporter activity"/>
    <property type="evidence" value="ECO:0007669"/>
    <property type="project" value="TreeGrafter"/>
</dbReference>
<proteinExistence type="predicted"/>
<dbReference type="AlphaFoldDB" id="Q83N27"/>
<sequence>MRKGFSRVFTFTAVSAVLFVTACFGGKPTDSYVNVNTTKISTGLVPANSNELSAHRILSMLFSGLVYIDKDARIQNEVAKSIETADNRVWTITLREDFKFSNGEKVTAKSFVDAWNFAAKISNAMGNRDFLGNIEGFTEKGDTDLSGLKILDEYKFRVILKSPNRNFVAKLSYSVFWPLPSDAYKDIRAFGLKPIGNGPYSLVSFTQDVEAVLKKNPDYKGPRQPRNSGLRYKIYSDPGPAYADVLSDSSDVTDIIPPNAQEKFQSDFPSRWIRREIAATIYIAIPGYVAHFAFDREGILRRKAVSMAINRQDIADKIYHGARVPARDFTSPSVLGYKAGLPGSDVLKYDPERAKQLWAQADAISPWGSGVLYLNFAATRGDKALFEALANSIKNVLGIEVQAYPNTDWKANLLHGQQTKQPFRIGWAADWPAIDTYLGSLFHSQASNNYYEFRNAEYDSLLVKAAEALTLPKAQDYYDKLQEILFQNMPVVPLFYDRGGLVWSKNVSNVESNWVGIPVYYLITKG</sequence>
<dbReference type="RefSeq" id="WP_011102377.1">
    <property type="nucleotide sequence ID" value="NC_004572.3"/>
</dbReference>
<dbReference type="STRING" id="203267.TWT_136"/>
<dbReference type="eggNOG" id="COG4166">
    <property type="taxonomic scope" value="Bacteria"/>
</dbReference>
<accession>Q83N27</accession>
<dbReference type="Proteomes" id="UP000002200">
    <property type="component" value="Chromosome"/>
</dbReference>
<dbReference type="Gene3D" id="3.10.105.10">
    <property type="entry name" value="Dipeptide-binding Protein, Domain 3"/>
    <property type="match status" value="1"/>
</dbReference>
<dbReference type="Gene3D" id="3.40.190.10">
    <property type="entry name" value="Periplasmic binding protein-like II"/>
    <property type="match status" value="1"/>
</dbReference>
<dbReference type="Gene3D" id="3.90.76.10">
    <property type="entry name" value="Dipeptide-binding Protein, Domain 1"/>
    <property type="match status" value="1"/>
</dbReference>
<dbReference type="PIRSF" id="PIRSF002741">
    <property type="entry name" value="MppA"/>
    <property type="match status" value="1"/>
</dbReference>
<dbReference type="GO" id="GO:0043190">
    <property type="term" value="C:ATP-binding cassette (ABC) transporter complex"/>
    <property type="evidence" value="ECO:0007669"/>
    <property type="project" value="InterPro"/>
</dbReference>
<dbReference type="CDD" id="cd00995">
    <property type="entry name" value="PBP2_NikA_DppA_OppA_like"/>
    <property type="match status" value="1"/>
</dbReference>
<dbReference type="InterPro" id="IPR030678">
    <property type="entry name" value="Peptide/Ni-bd"/>
</dbReference>
<organism evidence="2 3">
    <name type="scientific">Tropheryma whipplei (strain Twist)</name>
    <name type="common">Whipple's bacillus</name>
    <dbReference type="NCBI Taxonomy" id="203267"/>
    <lineage>
        <taxon>Bacteria</taxon>
        <taxon>Bacillati</taxon>
        <taxon>Actinomycetota</taxon>
        <taxon>Actinomycetes</taxon>
        <taxon>Micrococcales</taxon>
        <taxon>Tropherymataceae</taxon>
        <taxon>Tropheryma</taxon>
    </lineage>
</organism>
<dbReference type="GO" id="GO:0042597">
    <property type="term" value="C:periplasmic space"/>
    <property type="evidence" value="ECO:0007669"/>
    <property type="project" value="UniProtKB-ARBA"/>
</dbReference>
<dbReference type="InterPro" id="IPR000914">
    <property type="entry name" value="SBP_5_dom"/>
</dbReference>
<dbReference type="OrthoDB" id="9046151at2"/>
<reference evidence="2 3" key="1">
    <citation type="journal article" date="2003" name="Genome Res.">
        <title>Tropheryma whipplei twist: a human pathogenic Actinobacteria with a reduced genome.</title>
        <authorList>
            <person name="Raoult D."/>
            <person name="Ogata H."/>
            <person name="Audic S."/>
            <person name="Robert C."/>
            <person name="Suhre K."/>
            <person name="Drancourt M."/>
            <person name="Claverie J.-M."/>
        </authorList>
    </citation>
    <scope>NUCLEOTIDE SEQUENCE [LARGE SCALE GENOMIC DNA]</scope>
    <source>
        <strain evidence="2 3">Twist</strain>
    </source>
</reference>
<evidence type="ECO:0000313" key="3">
    <source>
        <dbReference type="Proteomes" id="UP000002200"/>
    </source>
</evidence>
<dbReference type="SUPFAM" id="SSF53850">
    <property type="entry name" value="Periplasmic binding protein-like II"/>
    <property type="match status" value="1"/>
</dbReference>
<feature type="domain" description="Solute-binding protein family 5" evidence="1">
    <location>
        <begin position="74"/>
        <end position="448"/>
    </location>
</feature>